<evidence type="ECO:0000256" key="5">
    <source>
        <dbReference type="ARBA" id="ARBA00022705"/>
    </source>
</evidence>
<dbReference type="PANTHER" id="PTHR34388">
    <property type="entry name" value="DNA POLYMERASE III SUBUNIT DELTA"/>
    <property type="match status" value="1"/>
</dbReference>
<feature type="domain" description="DNA polymerase III delta N-terminal" evidence="9">
    <location>
        <begin position="20"/>
        <end position="137"/>
    </location>
</feature>
<dbReference type="EMBL" id="CP013729">
    <property type="protein sequence ID" value="ALV09013.1"/>
    <property type="molecule type" value="Genomic_DNA"/>
</dbReference>
<dbReference type="KEGG" id="rdp:RD2015_4572"/>
<dbReference type="Gene3D" id="1.20.272.10">
    <property type="match status" value="1"/>
</dbReference>
<dbReference type="GO" id="GO:0003677">
    <property type="term" value="F:DNA binding"/>
    <property type="evidence" value="ECO:0007669"/>
    <property type="project" value="InterPro"/>
</dbReference>
<dbReference type="SUPFAM" id="SSF52540">
    <property type="entry name" value="P-loop containing nucleoside triphosphate hydrolases"/>
    <property type="match status" value="1"/>
</dbReference>
<keyword evidence="11" id="KW-1185">Reference proteome</keyword>
<dbReference type="PANTHER" id="PTHR34388:SF1">
    <property type="entry name" value="DNA POLYMERASE III SUBUNIT DELTA"/>
    <property type="match status" value="1"/>
</dbReference>
<gene>
    <name evidence="10" type="ORF">RD2015_4572</name>
</gene>
<dbReference type="GO" id="GO:0006261">
    <property type="term" value="P:DNA-templated DNA replication"/>
    <property type="evidence" value="ECO:0007669"/>
    <property type="project" value="TreeGrafter"/>
</dbReference>
<dbReference type="CDD" id="cd18138">
    <property type="entry name" value="HLD_clamp_pol_III_delta"/>
    <property type="match status" value="1"/>
</dbReference>
<dbReference type="InterPro" id="IPR010372">
    <property type="entry name" value="DNA_pol3_delta_N"/>
</dbReference>
<evidence type="ECO:0000256" key="6">
    <source>
        <dbReference type="ARBA" id="ARBA00022932"/>
    </source>
</evidence>
<evidence type="ECO:0000256" key="2">
    <source>
        <dbReference type="ARBA" id="ARBA00017703"/>
    </source>
</evidence>
<dbReference type="STRING" id="76731.RD2015_4572"/>
<comment type="catalytic activity">
    <reaction evidence="8">
        <text>DNA(n) + a 2'-deoxyribonucleoside 5'-triphosphate = DNA(n+1) + diphosphate</text>
        <dbReference type="Rhea" id="RHEA:22508"/>
        <dbReference type="Rhea" id="RHEA-COMP:17339"/>
        <dbReference type="Rhea" id="RHEA-COMP:17340"/>
        <dbReference type="ChEBI" id="CHEBI:33019"/>
        <dbReference type="ChEBI" id="CHEBI:61560"/>
        <dbReference type="ChEBI" id="CHEBI:173112"/>
        <dbReference type="EC" id="2.7.7.7"/>
    </reaction>
</comment>
<evidence type="ECO:0000256" key="3">
    <source>
        <dbReference type="ARBA" id="ARBA00022679"/>
    </source>
</evidence>
<dbReference type="GO" id="GO:0009360">
    <property type="term" value="C:DNA polymerase III complex"/>
    <property type="evidence" value="ECO:0007669"/>
    <property type="project" value="InterPro"/>
</dbReference>
<evidence type="ECO:0000259" key="9">
    <source>
        <dbReference type="Pfam" id="PF06144"/>
    </source>
</evidence>
<evidence type="ECO:0000256" key="1">
    <source>
        <dbReference type="ARBA" id="ARBA00012417"/>
    </source>
</evidence>
<dbReference type="PATRIC" id="fig|76731.3.peg.4684"/>
<dbReference type="RefSeq" id="WP_058936863.1">
    <property type="nucleotide sequence ID" value="NZ_CP013729.1"/>
</dbReference>
<proteinExistence type="inferred from homology"/>
<dbReference type="InterPro" id="IPR005790">
    <property type="entry name" value="DNA_polIII_delta"/>
</dbReference>
<organism evidence="10 11">
    <name type="scientific">Roseateles depolymerans</name>
    <dbReference type="NCBI Taxonomy" id="76731"/>
    <lineage>
        <taxon>Bacteria</taxon>
        <taxon>Pseudomonadati</taxon>
        <taxon>Pseudomonadota</taxon>
        <taxon>Betaproteobacteria</taxon>
        <taxon>Burkholderiales</taxon>
        <taxon>Sphaerotilaceae</taxon>
        <taxon>Roseateles</taxon>
    </lineage>
</organism>
<evidence type="ECO:0000256" key="4">
    <source>
        <dbReference type="ARBA" id="ARBA00022695"/>
    </source>
</evidence>
<dbReference type="Pfam" id="PF06144">
    <property type="entry name" value="DNA_pol3_delta"/>
    <property type="match status" value="1"/>
</dbReference>
<evidence type="ECO:0000256" key="7">
    <source>
        <dbReference type="ARBA" id="ARBA00034754"/>
    </source>
</evidence>
<keyword evidence="4" id="KW-0548">Nucleotidyltransferase</keyword>
<dbReference type="Proteomes" id="UP000060699">
    <property type="component" value="Chromosome"/>
</dbReference>
<dbReference type="NCBIfam" id="TIGR01128">
    <property type="entry name" value="holA"/>
    <property type="match status" value="1"/>
</dbReference>
<evidence type="ECO:0000313" key="11">
    <source>
        <dbReference type="Proteomes" id="UP000060699"/>
    </source>
</evidence>
<sequence>MQIKAEALAGHLAKGLKPVYTVHGDEPLLAQEAADLLRAEARRQGYGERQVFIVSGAYFDWGPVIAASQAMSLFAERQLIEIRIPGGKPGKDGSEALQRYCEGLPPDVLTLVTLPRLDKTQLSSAWFTALDTAGVTVRVDPVERRELPAWIARRLQQQGQPVAAGPEGQQALEFFADRVEGNLLAAHQELQKLALLHPQGELSLQQIEAAVLDVARFDVFKLSEALLSGRVARVLRMLDGLKAEGEAAVLVHWTMAEDIRALKRVHDAMASGKPLPMALREARVWGPKERLFERLVPQLGGAALSRLLVAAQICDGIVKGLRHPEWPTDPWEALGRLAMMLEQALRPSPAPGAAAHAAPTAVKTRYG</sequence>
<dbReference type="AlphaFoldDB" id="A0A0U3E6N4"/>
<comment type="similarity">
    <text evidence="7">Belongs to the DNA polymerase HolA subunit family.</text>
</comment>
<dbReference type="OrthoDB" id="9770982at2"/>
<evidence type="ECO:0000313" key="10">
    <source>
        <dbReference type="EMBL" id="ALV09013.1"/>
    </source>
</evidence>
<keyword evidence="5" id="KW-0235">DNA replication</keyword>
<dbReference type="GO" id="GO:0003887">
    <property type="term" value="F:DNA-directed DNA polymerase activity"/>
    <property type="evidence" value="ECO:0007669"/>
    <property type="project" value="UniProtKB-KW"/>
</dbReference>
<reference evidence="10 11" key="1">
    <citation type="submission" date="2015-12" db="EMBL/GenBank/DDBJ databases">
        <title>Complete genome of Roseateles depolymerans KCTC 42856.</title>
        <authorList>
            <person name="Kim K.M."/>
        </authorList>
    </citation>
    <scope>NUCLEOTIDE SEQUENCE [LARGE SCALE GENOMIC DNA]</scope>
    <source>
        <strain evidence="10 11">KCTC 42856</strain>
    </source>
</reference>
<evidence type="ECO:0000256" key="8">
    <source>
        <dbReference type="ARBA" id="ARBA00049244"/>
    </source>
</evidence>
<keyword evidence="6" id="KW-0239">DNA-directed DNA polymerase</keyword>
<name>A0A0U3E6N4_9BURK</name>
<dbReference type="InterPro" id="IPR008921">
    <property type="entry name" value="DNA_pol3_clamp-load_cplx_C"/>
</dbReference>
<dbReference type="Gene3D" id="3.40.50.300">
    <property type="entry name" value="P-loop containing nucleotide triphosphate hydrolases"/>
    <property type="match status" value="1"/>
</dbReference>
<keyword evidence="3" id="KW-0808">Transferase</keyword>
<dbReference type="EC" id="2.7.7.7" evidence="1"/>
<accession>A0A0U3E6N4</accession>
<protein>
    <recommendedName>
        <fullName evidence="2">DNA polymerase III subunit delta</fullName>
        <ecNumber evidence="1">2.7.7.7</ecNumber>
    </recommendedName>
</protein>
<dbReference type="Gene3D" id="1.10.8.60">
    <property type="match status" value="1"/>
</dbReference>
<dbReference type="InterPro" id="IPR027417">
    <property type="entry name" value="P-loop_NTPase"/>
</dbReference>
<dbReference type="SUPFAM" id="SSF48019">
    <property type="entry name" value="post-AAA+ oligomerization domain-like"/>
    <property type="match status" value="1"/>
</dbReference>